<evidence type="ECO:0000313" key="4">
    <source>
        <dbReference type="Proteomes" id="UP000812440"/>
    </source>
</evidence>
<dbReference type="SMART" id="SM00454">
    <property type="entry name" value="SAM"/>
    <property type="match status" value="1"/>
</dbReference>
<feature type="compositionally biased region" description="Polar residues" evidence="1">
    <location>
        <begin position="261"/>
        <end position="271"/>
    </location>
</feature>
<sequence>MMRNHMISGNPQVVVPNQQRVPLIQSQFEPRLLERDLLPSADLIMPNDTRQIHVASQFGHSLPAHTGYGILQTDPMDFVARRQELLQKHNINRIEMEMSTMYPPRDIDKTHRKGFPDLDTQFLIHGMPANPVAVRGRQIIPEGPLASDLLVHRNAFDSLHGAAMLKSTSPYPPMSSFQKERARRPGRRAGTQKLSENNLGAPKIQAEKNHLSPVPADEDKDEKKEEEADTASRCDPVKTDTHSTLNKSPSVLQDPQEKTNHTTPTDITSGRSGMEKGLFDDRFIYQPPVHLSTTPYSFPVAMNSPVLPGSPQSLFLTRDDLPGMEDIRKWTSQDVYNFIVNLPGCSGYAQVFKDHDIDGLTLPLLTEEHLLDTMGLKLGPALRIRSQISSRFSNIVHMPGLQLPGPMTSSAPIPPDHPSESTTPLPCSNNGDVQPSPSPQDQESLKPSEVLESDKETPCDLSITQTDFQLNFLKG</sequence>
<feature type="region of interest" description="Disordered" evidence="1">
    <location>
        <begin position="401"/>
        <end position="462"/>
    </location>
</feature>
<dbReference type="InterPro" id="IPR001660">
    <property type="entry name" value="SAM"/>
</dbReference>
<dbReference type="GO" id="GO:0003682">
    <property type="term" value="F:chromatin binding"/>
    <property type="evidence" value="ECO:0007669"/>
    <property type="project" value="TreeGrafter"/>
</dbReference>
<comment type="caution">
    <text evidence="3">The sequence shown here is derived from an EMBL/GenBank/DDBJ whole genome shotgun (WGS) entry which is preliminary data.</text>
</comment>
<keyword evidence="4" id="KW-1185">Reference proteome</keyword>
<feature type="compositionally biased region" description="Basic and acidic residues" evidence="1">
    <location>
        <begin position="221"/>
        <end position="241"/>
    </location>
</feature>
<reference evidence="3" key="1">
    <citation type="thesis" date="2020" institute="ProQuest LLC" country="789 East Eisenhower Parkway, Ann Arbor, MI, USA">
        <title>Comparative Genomics and Chromosome Evolution.</title>
        <authorList>
            <person name="Mudd A.B."/>
        </authorList>
    </citation>
    <scope>NUCLEOTIDE SEQUENCE</scope>
    <source>
        <strain evidence="3">Female2</strain>
        <tissue evidence="3">Blood</tissue>
    </source>
</reference>
<evidence type="ECO:0000259" key="2">
    <source>
        <dbReference type="PROSITE" id="PS50105"/>
    </source>
</evidence>
<dbReference type="OrthoDB" id="9943471at2759"/>
<organism evidence="3 4">
    <name type="scientific">Hymenochirus boettgeri</name>
    <name type="common">Congo dwarf clawed frog</name>
    <dbReference type="NCBI Taxonomy" id="247094"/>
    <lineage>
        <taxon>Eukaryota</taxon>
        <taxon>Metazoa</taxon>
        <taxon>Chordata</taxon>
        <taxon>Craniata</taxon>
        <taxon>Vertebrata</taxon>
        <taxon>Euteleostomi</taxon>
        <taxon>Amphibia</taxon>
        <taxon>Batrachia</taxon>
        <taxon>Anura</taxon>
        <taxon>Pipoidea</taxon>
        <taxon>Pipidae</taxon>
        <taxon>Pipinae</taxon>
        <taxon>Hymenochirus</taxon>
    </lineage>
</organism>
<dbReference type="PANTHER" id="PTHR12247:SF89">
    <property type="entry name" value="STERILE ALPHA MOTIF DOMAIN-CONTAINING PROTEIN 7"/>
    <property type="match status" value="1"/>
</dbReference>
<gene>
    <name evidence="3" type="ORF">GDO86_010104</name>
</gene>
<dbReference type="Proteomes" id="UP000812440">
    <property type="component" value="Chromosome 5"/>
</dbReference>
<feature type="region of interest" description="Disordered" evidence="1">
    <location>
        <begin position="165"/>
        <end position="273"/>
    </location>
</feature>
<proteinExistence type="predicted"/>
<dbReference type="CDD" id="cd09579">
    <property type="entry name" value="SAM_Samd7_11"/>
    <property type="match status" value="1"/>
</dbReference>
<evidence type="ECO:0000256" key="1">
    <source>
        <dbReference type="SAM" id="MobiDB-lite"/>
    </source>
</evidence>
<evidence type="ECO:0000313" key="3">
    <source>
        <dbReference type="EMBL" id="KAG8445198.1"/>
    </source>
</evidence>
<dbReference type="GO" id="GO:0045892">
    <property type="term" value="P:negative regulation of DNA-templated transcription"/>
    <property type="evidence" value="ECO:0007669"/>
    <property type="project" value="TreeGrafter"/>
</dbReference>
<accession>A0A8T2JN54</accession>
<dbReference type="InterPro" id="IPR013761">
    <property type="entry name" value="SAM/pointed_sf"/>
</dbReference>
<dbReference type="SUPFAM" id="SSF47769">
    <property type="entry name" value="SAM/Pointed domain"/>
    <property type="match status" value="1"/>
</dbReference>
<dbReference type="InterPro" id="IPR050548">
    <property type="entry name" value="PcG_chromatin_remod_factors"/>
</dbReference>
<dbReference type="GO" id="GO:0042393">
    <property type="term" value="F:histone binding"/>
    <property type="evidence" value="ECO:0007669"/>
    <property type="project" value="TreeGrafter"/>
</dbReference>
<protein>
    <recommendedName>
        <fullName evidence="2">SAM domain-containing protein</fullName>
    </recommendedName>
</protein>
<dbReference type="AlphaFoldDB" id="A0A8T2JN54"/>
<dbReference type="PANTHER" id="PTHR12247">
    <property type="entry name" value="POLYCOMB GROUP PROTEIN"/>
    <property type="match status" value="1"/>
</dbReference>
<dbReference type="EMBL" id="JAACNH010000004">
    <property type="protein sequence ID" value="KAG8445198.1"/>
    <property type="molecule type" value="Genomic_DNA"/>
</dbReference>
<dbReference type="Pfam" id="PF00536">
    <property type="entry name" value="SAM_1"/>
    <property type="match status" value="1"/>
</dbReference>
<feature type="compositionally biased region" description="Polar residues" evidence="1">
    <location>
        <begin position="242"/>
        <end position="253"/>
    </location>
</feature>
<feature type="compositionally biased region" description="Polar residues" evidence="1">
    <location>
        <begin position="420"/>
        <end position="442"/>
    </location>
</feature>
<dbReference type="Gene3D" id="1.10.150.50">
    <property type="entry name" value="Transcription Factor, Ets-1"/>
    <property type="match status" value="1"/>
</dbReference>
<name>A0A8T2JN54_9PIPI</name>
<feature type="domain" description="SAM" evidence="2">
    <location>
        <begin position="330"/>
        <end position="376"/>
    </location>
</feature>
<dbReference type="GO" id="GO:0005634">
    <property type="term" value="C:nucleus"/>
    <property type="evidence" value="ECO:0007669"/>
    <property type="project" value="TreeGrafter"/>
</dbReference>
<dbReference type="PROSITE" id="PS50105">
    <property type="entry name" value="SAM_DOMAIN"/>
    <property type="match status" value="1"/>
</dbReference>